<accession>A0ABV3ISU2</accession>
<evidence type="ECO:0000313" key="4">
    <source>
        <dbReference type="EMBL" id="MEV4922841.1"/>
    </source>
</evidence>
<keyword evidence="5" id="KW-1185">Reference proteome</keyword>
<keyword evidence="2" id="KW-0812">Transmembrane</keyword>
<dbReference type="Proteomes" id="UP001552479">
    <property type="component" value="Unassembled WGS sequence"/>
</dbReference>
<dbReference type="EMBL" id="JBFASG010000006">
    <property type="protein sequence ID" value="MEV4922841.1"/>
    <property type="molecule type" value="Genomic_DNA"/>
</dbReference>
<proteinExistence type="predicted"/>
<evidence type="ECO:0000256" key="1">
    <source>
        <dbReference type="SAM" id="MobiDB-lite"/>
    </source>
</evidence>
<name>A0ABV3ISU2_9ACTN</name>
<feature type="compositionally biased region" description="Low complexity" evidence="1">
    <location>
        <begin position="342"/>
        <end position="363"/>
    </location>
</feature>
<keyword evidence="2" id="KW-1133">Transmembrane helix</keyword>
<feature type="compositionally biased region" description="Pro residues" evidence="1">
    <location>
        <begin position="364"/>
        <end position="386"/>
    </location>
</feature>
<evidence type="ECO:0000259" key="3">
    <source>
        <dbReference type="Pfam" id="PF20568"/>
    </source>
</evidence>
<evidence type="ECO:0000256" key="2">
    <source>
        <dbReference type="SAM" id="Phobius"/>
    </source>
</evidence>
<protein>
    <submittedName>
        <fullName evidence="4">DUF6777 domain-containing protein</fullName>
    </submittedName>
</protein>
<feature type="compositionally biased region" description="Polar residues" evidence="1">
    <location>
        <begin position="159"/>
        <end position="169"/>
    </location>
</feature>
<feature type="transmembrane region" description="Helical" evidence="2">
    <location>
        <begin position="98"/>
        <end position="116"/>
    </location>
</feature>
<evidence type="ECO:0000313" key="5">
    <source>
        <dbReference type="Proteomes" id="UP001552479"/>
    </source>
</evidence>
<feature type="region of interest" description="Disordered" evidence="1">
    <location>
        <begin position="1"/>
        <end position="89"/>
    </location>
</feature>
<feature type="region of interest" description="Disordered" evidence="1">
    <location>
        <begin position="321"/>
        <end position="404"/>
    </location>
</feature>
<comment type="caution">
    <text evidence="4">The sequence shown here is derived from an EMBL/GenBank/DDBJ whole genome shotgun (WGS) entry which is preliminary data.</text>
</comment>
<feature type="region of interest" description="Disordered" evidence="1">
    <location>
        <begin position="137"/>
        <end position="169"/>
    </location>
</feature>
<dbReference type="InterPro" id="IPR046704">
    <property type="entry name" value="DUF6777"/>
</dbReference>
<feature type="compositionally biased region" description="Pro residues" evidence="1">
    <location>
        <begin position="62"/>
        <end position="85"/>
    </location>
</feature>
<feature type="compositionally biased region" description="Polar residues" evidence="1">
    <location>
        <begin position="137"/>
        <end position="150"/>
    </location>
</feature>
<organism evidence="4 5">
    <name type="scientific">Streptomyces roseoverticillatus</name>
    <dbReference type="NCBI Taxonomy" id="66429"/>
    <lineage>
        <taxon>Bacteria</taxon>
        <taxon>Bacillati</taxon>
        <taxon>Actinomycetota</taxon>
        <taxon>Actinomycetes</taxon>
        <taxon>Kitasatosporales</taxon>
        <taxon>Streptomycetaceae</taxon>
        <taxon>Streptomyces</taxon>
    </lineage>
</organism>
<keyword evidence="2" id="KW-0472">Membrane</keyword>
<reference evidence="4 5" key="1">
    <citation type="submission" date="2024-06" db="EMBL/GenBank/DDBJ databases">
        <title>The Natural Products Discovery Center: Release of the First 8490 Sequenced Strains for Exploring Actinobacteria Biosynthetic Diversity.</title>
        <authorList>
            <person name="Kalkreuter E."/>
            <person name="Kautsar S.A."/>
            <person name="Yang D."/>
            <person name="Bader C.D."/>
            <person name="Teijaro C.N."/>
            <person name="Fluegel L."/>
            <person name="Davis C.M."/>
            <person name="Simpson J.R."/>
            <person name="Lauterbach L."/>
            <person name="Steele A.D."/>
            <person name="Gui C."/>
            <person name="Meng S."/>
            <person name="Li G."/>
            <person name="Viehrig K."/>
            <person name="Ye F."/>
            <person name="Su P."/>
            <person name="Kiefer A.F."/>
            <person name="Nichols A."/>
            <person name="Cepeda A.J."/>
            <person name="Yan W."/>
            <person name="Fan B."/>
            <person name="Jiang Y."/>
            <person name="Adhikari A."/>
            <person name="Zheng C.-J."/>
            <person name="Schuster L."/>
            <person name="Cowan T.M."/>
            <person name="Smanski M.J."/>
            <person name="Chevrette M.G."/>
            <person name="De Carvalho L.P.S."/>
            <person name="Shen B."/>
        </authorList>
    </citation>
    <scope>NUCLEOTIDE SEQUENCE [LARGE SCALE GENOMIC DNA]</scope>
    <source>
        <strain evidence="4 5">NPDC053791</strain>
    </source>
</reference>
<dbReference type="RefSeq" id="WP_366087303.1">
    <property type="nucleotide sequence ID" value="NZ_JBFASG010000006.1"/>
</dbReference>
<feature type="domain" description="DUF6777" evidence="3">
    <location>
        <begin position="163"/>
        <end position="325"/>
    </location>
</feature>
<feature type="compositionally biased region" description="Polar residues" evidence="1">
    <location>
        <begin position="46"/>
        <end position="57"/>
    </location>
</feature>
<feature type="compositionally biased region" description="Gly residues" evidence="1">
    <location>
        <begin position="19"/>
        <end position="31"/>
    </location>
</feature>
<gene>
    <name evidence="4" type="ORF">AB0L03_08295</name>
</gene>
<dbReference type="Pfam" id="PF20568">
    <property type="entry name" value="DUF6777"/>
    <property type="match status" value="1"/>
</dbReference>
<sequence>MSSEPPSEDRPTGPPSGPLSGGGGSGSGRPGPAGPPPEPTRPDWHSTPSGEGSTQISGPTGAQPPEPPGPPAPPSGAHGAPPPAEGPRRAWWRSAPKVALLAGVLVAAAALVIFFLRPESGGEVFLQAASAHGNDPFTASTAKDTGTKETTAAPATPSEGGTRTYQGSTPGLYGGTQNAASCDVERQIRYLDDDQAKSRAFASAAGIQQGEIPRYLRSLTPLQLRSDTRVTNHGYKDGAATTFQSVLQAGTAVLVDNRGMPRVRCACGNPLGPPVAAQGTPKTKGEGWSAYKSSNVVAVTQATTVVYIIVVYDPVTGQWFERPVGTDGGSDRPVPRPGGAMPSGPASQGSEEPSSGEPSNPSSSAPPPPSTAPPSPQKPQKPPTEPGPAYGPQNRGLAGPGGAA</sequence>